<accession>A0A1E3Q9U4</accession>
<dbReference type="Gene3D" id="1.10.10.1420">
    <property type="entry name" value="DNA replication factor Cdt1, C-terminal WH domain"/>
    <property type="match status" value="1"/>
</dbReference>
<name>A0A1E3Q9U4_LIPST</name>
<gene>
    <name evidence="4" type="ORF">LIPSTDRAFT_70107</name>
</gene>
<organism evidence="4 5">
    <name type="scientific">Lipomyces starkeyi NRRL Y-11557</name>
    <dbReference type="NCBI Taxonomy" id="675824"/>
    <lineage>
        <taxon>Eukaryota</taxon>
        <taxon>Fungi</taxon>
        <taxon>Dikarya</taxon>
        <taxon>Ascomycota</taxon>
        <taxon>Saccharomycotina</taxon>
        <taxon>Lipomycetes</taxon>
        <taxon>Lipomycetales</taxon>
        <taxon>Lipomycetaceae</taxon>
        <taxon>Lipomyces</taxon>
    </lineage>
</organism>
<dbReference type="OrthoDB" id="341730at2759"/>
<keyword evidence="2" id="KW-0131">Cell cycle</keyword>
<keyword evidence="5" id="KW-1185">Reference proteome</keyword>
<dbReference type="InterPro" id="IPR045173">
    <property type="entry name" value="Cdt1"/>
</dbReference>
<dbReference type="GO" id="GO:0000076">
    <property type="term" value="P:DNA replication checkpoint signaling"/>
    <property type="evidence" value="ECO:0007669"/>
    <property type="project" value="TreeGrafter"/>
</dbReference>
<dbReference type="AlphaFoldDB" id="A0A1E3Q9U4"/>
<dbReference type="PANTHER" id="PTHR28637:SF1">
    <property type="entry name" value="DNA REPLICATION FACTOR CDT1"/>
    <property type="match status" value="1"/>
</dbReference>
<proteinExistence type="inferred from homology"/>
<evidence type="ECO:0000313" key="5">
    <source>
        <dbReference type="Proteomes" id="UP000094385"/>
    </source>
</evidence>
<protein>
    <recommendedName>
        <fullName evidence="3">CDT1 Geminin-binding domain-containing protein</fullName>
    </recommendedName>
</protein>
<dbReference type="Proteomes" id="UP000094385">
    <property type="component" value="Unassembled WGS sequence"/>
</dbReference>
<dbReference type="GO" id="GO:0071163">
    <property type="term" value="P:DNA replication preinitiation complex assembly"/>
    <property type="evidence" value="ECO:0007669"/>
    <property type="project" value="InterPro"/>
</dbReference>
<sequence>MAKSTPQTSLVSNRVSIKKIAIQENQQLCRVQKDNATADGLQTRRDIRAFAFRPRKKDVNALQKAVKRPVLVENGAGSGKAGTEVAGLRSELTRLKTLFLAIDKTLWVFYGGDVIGATITFSQVKRQVESVCRRQCNLGDLQKILYLYPDAYQLTRKLTVLDYVIEYVPSEGVKTFQDADFLSRRERLFDTLCADFETAHSLQEVPLYPLPVSQKFGNATRTLITQRADSLRKNACDVKFLLRGENVKKPVFTTGTVATREQQLLERIRAKQAARDEAQKSAVSPAVARRCAALGRIPAIVDVLLQVQASSSGDNAMHMLLRKTVELVRDSIRASGVPPNADEVAEAVEVLGQIVPQWCHVVTVGAVSTVRLTGRQVCGLSREDILAKVSAEREELLQ</sequence>
<evidence type="ECO:0000313" key="4">
    <source>
        <dbReference type="EMBL" id="ODQ74465.1"/>
    </source>
</evidence>
<evidence type="ECO:0000259" key="3">
    <source>
        <dbReference type="SMART" id="SM01075"/>
    </source>
</evidence>
<dbReference type="InterPro" id="IPR014939">
    <property type="entry name" value="CDT1_Gemini-bd-like"/>
</dbReference>
<evidence type="ECO:0000256" key="2">
    <source>
        <dbReference type="ARBA" id="ARBA00023306"/>
    </source>
</evidence>
<dbReference type="PANTHER" id="PTHR28637">
    <property type="entry name" value="DNA REPLICATION FACTOR CDT1"/>
    <property type="match status" value="1"/>
</dbReference>
<evidence type="ECO:0000256" key="1">
    <source>
        <dbReference type="ARBA" id="ARBA00008356"/>
    </source>
</evidence>
<dbReference type="GO" id="GO:0070182">
    <property type="term" value="F:DNA polymerase binding"/>
    <property type="evidence" value="ECO:0007669"/>
    <property type="project" value="TreeGrafter"/>
</dbReference>
<dbReference type="GO" id="GO:0005634">
    <property type="term" value="C:nucleus"/>
    <property type="evidence" value="ECO:0007669"/>
    <property type="project" value="TreeGrafter"/>
</dbReference>
<dbReference type="EMBL" id="KV454292">
    <property type="protein sequence ID" value="ODQ74465.1"/>
    <property type="molecule type" value="Genomic_DNA"/>
</dbReference>
<dbReference type="GO" id="GO:0000278">
    <property type="term" value="P:mitotic cell cycle"/>
    <property type="evidence" value="ECO:0007669"/>
    <property type="project" value="TreeGrafter"/>
</dbReference>
<dbReference type="InterPro" id="IPR032054">
    <property type="entry name" value="Cdt1_C"/>
</dbReference>
<dbReference type="InterPro" id="IPR038090">
    <property type="entry name" value="Cdt1_C_WH_dom_sf"/>
</dbReference>
<dbReference type="SMART" id="SM01075">
    <property type="entry name" value="CDT1"/>
    <property type="match status" value="1"/>
</dbReference>
<dbReference type="GO" id="GO:0003677">
    <property type="term" value="F:DNA binding"/>
    <property type="evidence" value="ECO:0007669"/>
    <property type="project" value="InterPro"/>
</dbReference>
<dbReference type="Pfam" id="PF08839">
    <property type="entry name" value="CDT1"/>
    <property type="match status" value="1"/>
</dbReference>
<dbReference type="GO" id="GO:0030174">
    <property type="term" value="P:regulation of DNA-templated DNA replication initiation"/>
    <property type="evidence" value="ECO:0007669"/>
    <property type="project" value="InterPro"/>
</dbReference>
<comment type="similarity">
    <text evidence="1">Belongs to the Cdt1 family.</text>
</comment>
<dbReference type="InterPro" id="IPR036390">
    <property type="entry name" value="WH_DNA-bd_sf"/>
</dbReference>
<dbReference type="Pfam" id="PF16679">
    <property type="entry name" value="CDT1_C"/>
    <property type="match status" value="1"/>
</dbReference>
<feature type="domain" description="CDT1 Geminin-binding" evidence="3">
    <location>
        <begin position="88"/>
        <end position="212"/>
    </location>
</feature>
<reference evidence="4 5" key="1">
    <citation type="journal article" date="2016" name="Proc. Natl. Acad. Sci. U.S.A.">
        <title>Comparative genomics of biotechnologically important yeasts.</title>
        <authorList>
            <person name="Riley R."/>
            <person name="Haridas S."/>
            <person name="Wolfe K.H."/>
            <person name="Lopes M.R."/>
            <person name="Hittinger C.T."/>
            <person name="Goeker M."/>
            <person name="Salamov A.A."/>
            <person name="Wisecaver J.H."/>
            <person name="Long T.M."/>
            <person name="Calvey C.H."/>
            <person name="Aerts A.L."/>
            <person name="Barry K.W."/>
            <person name="Choi C."/>
            <person name="Clum A."/>
            <person name="Coughlan A.Y."/>
            <person name="Deshpande S."/>
            <person name="Douglass A.P."/>
            <person name="Hanson S.J."/>
            <person name="Klenk H.-P."/>
            <person name="LaButti K.M."/>
            <person name="Lapidus A."/>
            <person name="Lindquist E.A."/>
            <person name="Lipzen A.M."/>
            <person name="Meier-Kolthoff J.P."/>
            <person name="Ohm R.A."/>
            <person name="Otillar R.P."/>
            <person name="Pangilinan J.L."/>
            <person name="Peng Y."/>
            <person name="Rokas A."/>
            <person name="Rosa C.A."/>
            <person name="Scheuner C."/>
            <person name="Sibirny A.A."/>
            <person name="Slot J.C."/>
            <person name="Stielow J.B."/>
            <person name="Sun H."/>
            <person name="Kurtzman C.P."/>
            <person name="Blackwell M."/>
            <person name="Grigoriev I.V."/>
            <person name="Jeffries T.W."/>
        </authorList>
    </citation>
    <scope>NUCLEOTIDE SEQUENCE [LARGE SCALE GENOMIC DNA]</scope>
    <source>
        <strain evidence="4 5">NRRL Y-11557</strain>
    </source>
</reference>
<dbReference type="SUPFAM" id="SSF46785">
    <property type="entry name" value="Winged helix' DNA-binding domain"/>
    <property type="match status" value="1"/>
</dbReference>